<dbReference type="EMBL" id="CAQQ02010931">
    <property type="status" value="NOT_ANNOTATED_CDS"/>
    <property type="molecule type" value="Genomic_DNA"/>
</dbReference>
<accession>T1GVG9</accession>
<evidence type="ECO:0000313" key="1">
    <source>
        <dbReference type="EnsemblMetazoa" id="MESCA007772-PA"/>
    </source>
</evidence>
<dbReference type="EMBL" id="CAQQ02010934">
    <property type="status" value="NOT_ANNOTATED_CDS"/>
    <property type="molecule type" value="Genomic_DNA"/>
</dbReference>
<dbReference type="Proteomes" id="UP000015102">
    <property type="component" value="Unassembled WGS sequence"/>
</dbReference>
<keyword evidence="2" id="KW-1185">Reference proteome</keyword>
<dbReference type="EnsemblMetazoa" id="MESCA007772-RA">
    <property type="protein sequence ID" value="MESCA007772-PA"/>
    <property type="gene ID" value="MESCA007772"/>
</dbReference>
<dbReference type="HOGENOM" id="CLU_2576588_0_0_1"/>
<sequence length="81" mass="9238">MEANTAAKKYTPHSLNDKLFLNYIEEYTCIKTAALDPELQKKVLETIISTVCLKTHKVLYLLQQVVTSNFFIDQNVLTANC</sequence>
<dbReference type="AlphaFoldDB" id="T1GVG9"/>
<reference evidence="2" key="1">
    <citation type="submission" date="2013-02" db="EMBL/GenBank/DDBJ databases">
        <authorList>
            <person name="Hughes D."/>
        </authorList>
    </citation>
    <scope>NUCLEOTIDE SEQUENCE</scope>
    <source>
        <strain>Durham</strain>
        <strain evidence="2">NC isolate 2 -- Noor lab</strain>
    </source>
</reference>
<dbReference type="EMBL" id="CAQQ02010932">
    <property type="status" value="NOT_ANNOTATED_CDS"/>
    <property type="molecule type" value="Genomic_DNA"/>
</dbReference>
<organism evidence="1 2">
    <name type="scientific">Megaselia scalaris</name>
    <name type="common">Humpbacked fly</name>
    <name type="synonym">Phora scalaris</name>
    <dbReference type="NCBI Taxonomy" id="36166"/>
    <lineage>
        <taxon>Eukaryota</taxon>
        <taxon>Metazoa</taxon>
        <taxon>Ecdysozoa</taxon>
        <taxon>Arthropoda</taxon>
        <taxon>Hexapoda</taxon>
        <taxon>Insecta</taxon>
        <taxon>Pterygota</taxon>
        <taxon>Neoptera</taxon>
        <taxon>Endopterygota</taxon>
        <taxon>Diptera</taxon>
        <taxon>Brachycera</taxon>
        <taxon>Muscomorpha</taxon>
        <taxon>Platypezoidea</taxon>
        <taxon>Phoridae</taxon>
        <taxon>Megaseliini</taxon>
        <taxon>Megaselia</taxon>
    </lineage>
</organism>
<protein>
    <submittedName>
        <fullName evidence="1">Uncharacterized protein</fullName>
    </submittedName>
</protein>
<name>T1GVG9_MEGSC</name>
<evidence type="ECO:0000313" key="2">
    <source>
        <dbReference type="Proteomes" id="UP000015102"/>
    </source>
</evidence>
<dbReference type="EMBL" id="CAQQ02010935">
    <property type="status" value="NOT_ANNOTATED_CDS"/>
    <property type="molecule type" value="Genomic_DNA"/>
</dbReference>
<proteinExistence type="predicted"/>
<dbReference type="EMBL" id="CAQQ02010933">
    <property type="status" value="NOT_ANNOTATED_CDS"/>
    <property type="molecule type" value="Genomic_DNA"/>
</dbReference>
<reference evidence="1" key="2">
    <citation type="submission" date="2015-06" db="UniProtKB">
        <authorList>
            <consortium name="EnsemblMetazoa"/>
        </authorList>
    </citation>
    <scope>IDENTIFICATION</scope>
</reference>